<comment type="caution">
    <text evidence="1">The sequence shown here is derived from an EMBL/GenBank/DDBJ whole genome shotgun (WGS) entry which is preliminary data.</text>
</comment>
<organism evidence="1 2">
    <name type="scientific">Gigaspora margarita</name>
    <dbReference type="NCBI Taxonomy" id="4874"/>
    <lineage>
        <taxon>Eukaryota</taxon>
        <taxon>Fungi</taxon>
        <taxon>Fungi incertae sedis</taxon>
        <taxon>Mucoromycota</taxon>
        <taxon>Glomeromycotina</taxon>
        <taxon>Glomeromycetes</taxon>
        <taxon>Diversisporales</taxon>
        <taxon>Gigasporaceae</taxon>
        <taxon>Gigaspora</taxon>
    </lineage>
</organism>
<evidence type="ECO:0000313" key="2">
    <source>
        <dbReference type="Proteomes" id="UP000789901"/>
    </source>
</evidence>
<name>A0ABN7VHC0_GIGMA</name>
<dbReference type="EMBL" id="CAJVQB010014062">
    <property type="protein sequence ID" value="CAG8766191.1"/>
    <property type="molecule type" value="Genomic_DNA"/>
</dbReference>
<reference evidence="1 2" key="1">
    <citation type="submission" date="2021-06" db="EMBL/GenBank/DDBJ databases">
        <authorList>
            <person name="Kallberg Y."/>
            <person name="Tangrot J."/>
            <person name="Rosling A."/>
        </authorList>
    </citation>
    <scope>NUCLEOTIDE SEQUENCE [LARGE SCALE GENOMIC DNA]</scope>
    <source>
        <strain evidence="1 2">120-4 pot B 10/14</strain>
    </source>
</reference>
<proteinExistence type="predicted"/>
<keyword evidence="2" id="KW-1185">Reference proteome</keyword>
<accession>A0ABN7VHC0</accession>
<evidence type="ECO:0000313" key="1">
    <source>
        <dbReference type="EMBL" id="CAG8766191.1"/>
    </source>
</evidence>
<protein>
    <submittedName>
        <fullName evidence="1">38490_t:CDS:1</fullName>
    </submittedName>
</protein>
<dbReference type="Proteomes" id="UP000789901">
    <property type="component" value="Unassembled WGS sequence"/>
</dbReference>
<gene>
    <name evidence="1" type="ORF">GMARGA_LOCUS18035</name>
</gene>
<sequence>MPKAKPNNTYYKPSQEEILATRTGVIPANTRKATDKWVQILKNWLQTVGYNYGIKTINNKDQLETEIIEFILGIQQIKNSAKYLPSSLINYFQGPIHDFKLYISKHTEDCQNDPEESWYCDQRLGEKFCQMFMKNICNVVDKEDALSSLINNIELPLKQVDNHLKILSSIYSNEVKPLESKINSNLTKLADKILNESVRK</sequence>